<dbReference type="Proteomes" id="UP001627154">
    <property type="component" value="Unassembled WGS sequence"/>
</dbReference>
<sequence length="162" mass="18318">MDAIDLTYDSDHVEVMEIPGAWPGQERAPQCERDDSMPCKCMHISWWLGGLVVASLYNDQVEANPRRPAQHRDLPQLLDQVYPGKARAPATHSLPPPSVTLSEVSDMPLSENEERRRYATVEAAKEAVRSAQEHSNERTKLLHRLHQSSSNDSDAESNERDY</sequence>
<keyword evidence="3" id="KW-1185">Reference proteome</keyword>
<evidence type="ECO:0000313" key="3">
    <source>
        <dbReference type="Proteomes" id="UP001627154"/>
    </source>
</evidence>
<gene>
    <name evidence="2" type="ORF">TKK_014280</name>
</gene>
<protein>
    <submittedName>
        <fullName evidence="2">Uncharacterized protein</fullName>
    </submittedName>
</protein>
<evidence type="ECO:0000313" key="2">
    <source>
        <dbReference type="EMBL" id="KAL3391032.1"/>
    </source>
</evidence>
<accession>A0ABD2WEU3</accession>
<dbReference type="AlphaFoldDB" id="A0ABD2WEU3"/>
<comment type="caution">
    <text evidence="2">The sequence shown here is derived from an EMBL/GenBank/DDBJ whole genome shotgun (WGS) entry which is preliminary data.</text>
</comment>
<evidence type="ECO:0000256" key="1">
    <source>
        <dbReference type="SAM" id="MobiDB-lite"/>
    </source>
</evidence>
<organism evidence="2 3">
    <name type="scientific">Trichogramma kaykai</name>
    <dbReference type="NCBI Taxonomy" id="54128"/>
    <lineage>
        <taxon>Eukaryota</taxon>
        <taxon>Metazoa</taxon>
        <taxon>Ecdysozoa</taxon>
        <taxon>Arthropoda</taxon>
        <taxon>Hexapoda</taxon>
        <taxon>Insecta</taxon>
        <taxon>Pterygota</taxon>
        <taxon>Neoptera</taxon>
        <taxon>Endopterygota</taxon>
        <taxon>Hymenoptera</taxon>
        <taxon>Apocrita</taxon>
        <taxon>Proctotrupomorpha</taxon>
        <taxon>Chalcidoidea</taxon>
        <taxon>Trichogrammatidae</taxon>
        <taxon>Trichogramma</taxon>
    </lineage>
</organism>
<dbReference type="EMBL" id="JBJJXI010000113">
    <property type="protein sequence ID" value="KAL3391032.1"/>
    <property type="molecule type" value="Genomic_DNA"/>
</dbReference>
<proteinExistence type="predicted"/>
<name>A0ABD2WEU3_9HYME</name>
<reference evidence="2 3" key="1">
    <citation type="journal article" date="2024" name="bioRxiv">
        <title>A reference genome for Trichogramma kaykai: A tiny desert-dwelling parasitoid wasp with competing sex-ratio distorters.</title>
        <authorList>
            <person name="Culotta J."/>
            <person name="Lindsey A.R."/>
        </authorList>
    </citation>
    <scope>NUCLEOTIDE SEQUENCE [LARGE SCALE GENOMIC DNA]</scope>
    <source>
        <strain evidence="2 3">KSX58</strain>
    </source>
</reference>
<feature type="region of interest" description="Disordered" evidence="1">
    <location>
        <begin position="82"/>
        <end position="162"/>
    </location>
</feature>
<feature type="compositionally biased region" description="Basic and acidic residues" evidence="1">
    <location>
        <begin position="112"/>
        <end position="140"/>
    </location>
</feature>